<dbReference type="PANTHER" id="PTHR38011:SF11">
    <property type="entry name" value="2,5-DIAMINO-6-RIBOSYLAMINO-4(3H)-PYRIMIDINONE 5'-PHOSPHATE REDUCTASE"/>
    <property type="match status" value="1"/>
</dbReference>
<accession>A0A0M2HB43</accession>
<dbReference type="GO" id="GO:0009231">
    <property type="term" value="P:riboflavin biosynthetic process"/>
    <property type="evidence" value="ECO:0007669"/>
    <property type="project" value="InterPro"/>
</dbReference>
<dbReference type="AlphaFoldDB" id="A0A0M2HB43"/>
<reference evidence="2 3" key="1">
    <citation type="submission" date="2015-02" db="EMBL/GenBank/DDBJ databases">
        <title>Draft genome sequences of ten Microbacterium spp. with emphasis on heavy metal contaminated environments.</title>
        <authorList>
            <person name="Corretto E."/>
        </authorList>
    </citation>
    <scope>NUCLEOTIDE SEQUENCE [LARGE SCALE GENOMIC DNA]</scope>
    <source>
        <strain evidence="2 3">DSM 8608</strain>
    </source>
</reference>
<comment type="caution">
    <text evidence="2">The sequence shown here is derived from an EMBL/GenBank/DDBJ whole genome shotgun (WGS) entry which is preliminary data.</text>
</comment>
<dbReference type="EMBL" id="JYJA01000037">
    <property type="protein sequence ID" value="KJL41397.1"/>
    <property type="molecule type" value="Genomic_DNA"/>
</dbReference>
<dbReference type="InterPro" id="IPR050765">
    <property type="entry name" value="Riboflavin_Biosynth_HTPR"/>
</dbReference>
<proteinExistence type="predicted"/>
<evidence type="ECO:0000313" key="2">
    <source>
        <dbReference type="EMBL" id="KJL41397.1"/>
    </source>
</evidence>
<dbReference type="OrthoDB" id="195113at2"/>
<dbReference type="Pfam" id="PF01872">
    <property type="entry name" value="RibD_C"/>
    <property type="match status" value="1"/>
</dbReference>
<name>A0A0M2HB43_MICTR</name>
<keyword evidence="3" id="KW-1185">Reference proteome</keyword>
<protein>
    <recommendedName>
        <fullName evidence="1">Bacterial bifunctional deaminase-reductase C-terminal domain-containing protein</fullName>
    </recommendedName>
</protein>
<gene>
    <name evidence="2" type="ORF">RS82_02623</name>
</gene>
<evidence type="ECO:0000313" key="3">
    <source>
        <dbReference type="Proteomes" id="UP000034098"/>
    </source>
</evidence>
<dbReference type="InterPro" id="IPR024072">
    <property type="entry name" value="DHFR-like_dom_sf"/>
</dbReference>
<organism evidence="2 3">
    <name type="scientific">Microbacterium trichothecenolyticum</name>
    <name type="common">Aureobacterium trichothecenolyticum</name>
    <dbReference type="NCBI Taxonomy" id="69370"/>
    <lineage>
        <taxon>Bacteria</taxon>
        <taxon>Bacillati</taxon>
        <taxon>Actinomycetota</taxon>
        <taxon>Actinomycetes</taxon>
        <taxon>Micrococcales</taxon>
        <taxon>Microbacteriaceae</taxon>
        <taxon>Microbacterium</taxon>
    </lineage>
</organism>
<dbReference type="Gene3D" id="3.40.430.10">
    <property type="entry name" value="Dihydrofolate Reductase, subunit A"/>
    <property type="match status" value="1"/>
</dbReference>
<dbReference type="PATRIC" id="fig|69370.6.peg.2668"/>
<dbReference type="InterPro" id="IPR002734">
    <property type="entry name" value="RibDG_C"/>
</dbReference>
<dbReference type="Proteomes" id="UP000034098">
    <property type="component" value="Unassembled WGS sequence"/>
</dbReference>
<sequence>MRELIYYAAVSLDGRIAAPDGAFDAFPVEGDHMDAINAEWADTVPGLLYEALGSTAPRGRFATVLMGWNTFAAGLPLTDDPYPHLEQIVFSRSRTSRDVGGSVRITADDPRGVVADLKGRPGADIWLCGGGVLAAQLRDDIDRLVLKVNPIVFGDGLPLFAGGYAPESFVLERSRAFGSGVVMNEYRRR</sequence>
<dbReference type="PANTHER" id="PTHR38011">
    <property type="entry name" value="DIHYDROFOLATE REDUCTASE FAMILY PROTEIN (AFU_ORTHOLOGUE AFUA_8G06820)"/>
    <property type="match status" value="1"/>
</dbReference>
<feature type="domain" description="Bacterial bifunctional deaminase-reductase C-terminal" evidence="1">
    <location>
        <begin position="4"/>
        <end position="182"/>
    </location>
</feature>
<dbReference type="SUPFAM" id="SSF53597">
    <property type="entry name" value="Dihydrofolate reductase-like"/>
    <property type="match status" value="1"/>
</dbReference>
<dbReference type="GO" id="GO:0008703">
    <property type="term" value="F:5-amino-6-(5-phosphoribosylamino)uracil reductase activity"/>
    <property type="evidence" value="ECO:0007669"/>
    <property type="project" value="InterPro"/>
</dbReference>
<evidence type="ECO:0000259" key="1">
    <source>
        <dbReference type="Pfam" id="PF01872"/>
    </source>
</evidence>
<dbReference type="RefSeq" id="WP_045300108.1">
    <property type="nucleotide sequence ID" value="NZ_JYJA01000037.1"/>
</dbReference>